<dbReference type="OrthoDB" id="5489750at2"/>
<keyword evidence="1" id="KW-0732">Signal</keyword>
<evidence type="ECO:0000256" key="1">
    <source>
        <dbReference type="SAM" id="SignalP"/>
    </source>
</evidence>
<evidence type="ECO:0000313" key="2">
    <source>
        <dbReference type="EMBL" id="KUF10670.1"/>
    </source>
</evidence>
<evidence type="ECO:0008006" key="4">
    <source>
        <dbReference type="Google" id="ProtNLM"/>
    </source>
</evidence>
<name>A0A0W7WJE4_9RHOB</name>
<dbReference type="STRING" id="1685382.AVJ23_12425"/>
<keyword evidence="3" id="KW-1185">Reference proteome</keyword>
<organism evidence="2 3">
    <name type="scientific">Pseudoponticoccus marisrubri</name>
    <dbReference type="NCBI Taxonomy" id="1685382"/>
    <lineage>
        <taxon>Bacteria</taxon>
        <taxon>Pseudomonadati</taxon>
        <taxon>Pseudomonadota</taxon>
        <taxon>Alphaproteobacteria</taxon>
        <taxon>Rhodobacterales</taxon>
        <taxon>Roseobacteraceae</taxon>
        <taxon>Pseudoponticoccus</taxon>
    </lineage>
</organism>
<comment type="caution">
    <text evidence="2">The sequence shown here is derived from an EMBL/GenBank/DDBJ whole genome shotgun (WGS) entry which is preliminary data.</text>
</comment>
<dbReference type="AlphaFoldDB" id="A0A0W7WJE4"/>
<dbReference type="EMBL" id="LPXO01000006">
    <property type="protein sequence ID" value="KUF10670.1"/>
    <property type="molecule type" value="Genomic_DNA"/>
</dbReference>
<feature type="signal peptide" evidence="1">
    <location>
        <begin position="1"/>
        <end position="18"/>
    </location>
</feature>
<proteinExistence type="predicted"/>
<sequence>MRALVLALLVALSPLAVAADPVLYHVTDVAADDVLNIRAEPRSGTEILGALGPDDRYVEVLELDSSGKWGLVRAGEAGMGWVFMRYMAAVPGATYPDWPHLRCSGSEYPWSFIVTQGGAAQYRVGYGEQGFLLQAGSLASGGEHLFARGVLARGEGITVTAAIQPGSCSSTMIDAEYGLRGAIWALTAEGERFHNGCCVLTAPPAQ</sequence>
<gene>
    <name evidence="2" type="ORF">AVJ23_12425</name>
</gene>
<evidence type="ECO:0000313" key="3">
    <source>
        <dbReference type="Proteomes" id="UP000054396"/>
    </source>
</evidence>
<dbReference type="RefSeq" id="WP_058862509.1">
    <property type="nucleotide sequence ID" value="NZ_LPXO01000006.1"/>
</dbReference>
<feature type="chain" id="PRO_5006936381" description="SH3b domain-containing protein" evidence="1">
    <location>
        <begin position="19"/>
        <end position="206"/>
    </location>
</feature>
<accession>A0A0W7WJE4</accession>
<protein>
    <recommendedName>
        <fullName evidence="4">SH3b domain-containing protein</fullName>
    </recommendedName>
</protein>
<dbReference type="Proteomes" id="UP000054396">
    <property type="component" value="Unassembled WGS sequence"/>
</dbReference>
<dbReference type="Gene3D" id="2.30.30.40">
    <property type="entry name" value="SH3 Domains"/>
    <property type="match status" value="1"/>
</dbReference>
<reference evidence="2 3" key="1">
    <citation type="submission" date="2015-12" db="EMBL/GenBank/DDBJ databases">
        <authorList>
            <person name="Shamseldin A."/>
            <person name="Moawad H."/>
            <person name="Abd El-Rahim W.M."/>
            <person name="Sadowsky M.J."/>
        </authorList>
    </citation>
    <scope>NUCLEOTIDE SEQUENCE [LARGE SCALE GENOMIC DNA]</scope>
    <source>
        <strain evidence="2 3">SJ5A-1</strain>
    </source>
</reference>